<evidence type="ECO:0000313" key="2">
    <source>
        <dbReference type="EMBL" id="SNR17612.1"/>
    </source>
</evidence>
<dbReference type="OrthoDB" id="1451945at2"/>
<feature type="transmembrane region" description="Helical" evidence="1">
    <location>
        <begin position="111"/>
        <end position="133"/>
    </location>
</feature>
<dbReference type="RefSeq" id="WP_095074807.1">
    <property type="nucleotide sequence ID" value="NZ_LT899436.1"/>
</dbReference>
<keyword evidence="3" id="KW-1185">Reference proteome</keyword>
<feature type="transmembrane region" description="Helical" evidence="1">
    <location>
        <begin position="145"/>
        <end position="168"/>
    </location>
</feature>
<sequence length="203" mass="23196">MLLHFILGFITSYFGFAAPSMLNLTVGKIFIDENKKSARHFIFGAAIVVFFQFLLSLIVIRLIHKFPDILLWIKNIAVLVFVYLSFFYLNKEFSSREKVQQVCNQKTCFSYGIKLSFINMFAIPFFALAYSFFIAKGLLSQEYDYLLSFGIGTSLGVVAVLSSYILLIKKIEAKVTKVMVFFNPLMSIITGFLAIVTLIKLYF</sequence>
<feature type="transmembrane region" description="Helical" evidence="1">
    <location>
        <begin position="69"/>
        <end position="90"/>
    </location>
</feature>
<keyword evidence="1" id="KW-0472">Membrane</keyword>
<name>A0A238UET5_9FLAO</name>
<feature type="transmembrane region" description="Helical" evidence="1">
    <location>
        <begin position="180"/>
        <end position="202"/>
    </location>
</feature>
<dbReference type="KEGG" id="tje:TJEJU_3984"/>
<protein>
    <submittedName>
        <fullName evidence="2">Uncharacterized protein</fullName>
    </submittedName>
</protein>
<organism evidence="2 3">
    <name type="scientific">Tenacibaculum jejuense</name>
    <dbReference type="NCBI Taxonomy" id="584609"/>
    <lineage>
        <taxon>Bacteria</taxon>
        <taxon>Pseudomonadati</taxon>
        <taxon>Bacteroidota</taxon>
        <taxon>Flavobacteriia</taxon>
        <taxon>Flavobacteriales</taxon>
        <taxon>Flavobacteriaceae</taxon>
        <taxon>Tenacibaculum</taxon>
    </lineage>
</organism>
<feature type="transmembrane region" description="Helical" evidence="1">
    <location>
        <begin position="6"/>
        <end position="29"/>
    </location>
</feature>
<keyword evidence="1" id="KW-0812">Transmembrane</keyword>
<reference evidence="2 3" key="1">
    <citation type="submission" date="2017-07" db="EMBL/GenBank/DDBJ databases">
        <authorList>
            <person name="Sun Z.S."/>
            <person name="Albrecht U."/>
            <person name="Echele G."/>
            <person name="Lee C.C."/>
        </authorList>
    </citation>
    <scope>NUCLEOTIDE SEQUENCE [LARGE SCALE GENOMIC DNA]</scope>
    <source>
        <strain evidence="3">type strain: KCTC 22618</strain>
    </source>
</reference>
<keyword evidence="1" id="KW-1133">Transmembrane helix</keyword>
<dbReference type="AlphaFoldDB" id="A0A238UET5"/>
<evidence type="ECO:0000313" key="3">
    <source>
        <dbReference type="Proteomes" id="UP000215214"/>
    </source>
</evidence>
<proteinExistence type="predicted"/>
<dbReference type="Proteomes" id="UP000215214">
    <property type="component" value="Chromosome TJEJU"/>
</dbReference>
<dbReference type="EMBL" id="LT899436">
    <property type="protein sequence ID" value="SNR17612.1"/>
    <property type="molecule type" value="Genomic_DNA"/>
</dbReference>
<accession>A0A238UET5</accession>
<feature type="transmembrane region" description="Helical" evidence="1">
    <location>
        <begin position="41"/>
        <end position="63"/>
    </location>
</feature>
<gene>
    <name evidence="2" type="ORF">TJEJU_3984</name>
</gene>
<evidence type="ECO:0000256" key="1">
    <source>
        <dbReference type="SAM" id="Phobius"/>
    </source>
</evidence>